<keyword evidence="4" id="KW-1185">Reference proteome</keyword>
<keyword evidence="1" id="KW-0813">Transport</keyword>
<dbReference type="GO" id="GO:1902387">
    <property type="term" value="F:ceramide 1-phosphate binding"/>
    <property type="evidence" value="ECO:0007669"/>
    <property type="project" value="TreeGrafter"/>
</dbReference>
<dbReference type="InterPro" id="IPR036497">
    <property type="entry name" value="GLTP_sf"/>
</dbReference>
<dbReference type="InterPro" id="IPR014830">
    <property type="entry name" value="Glycolipid_transfer_prot_dom"/>
</dbReference>
<dbReference type="RefSeq" id="XP_018229965.1">
    <property type="nucleotide sequence ID" value="XM_018373790.1"/>
</dbReference>
<evidence type="ECO:0000256" key="1">
    <source>
        <dbReference type="ARBA" id="ARBA00022448"/>
    </source>
</evidence>
<dbReference type="OrthoDB" id="205255at2759"/>
<dbReference type="STRING" id="1408657.A0A0W4ZRI5"/>
<dbReference type="Gene3D" id="1.10.3520.10">
    <property type="entry name" value="Glycolipid transfer protein"/>
    <property type="match status" value="1"/>
</dbReference>
<reference evidence="4" key="1">
    <citation type="journal article" date="2016" name="Nat. Commun.">
        <title>Genome analysis of three Pneumocystis species reveals adaptation mechanisms to life exclusively in mammalian hosts.</title>
        <authorList>
            <person name="Ma L."/>
            <person name="Chen Z."/>
            <person name="Huang D.W."/>
            <person name="Kutty G."/>
            <person name="Ishihara M."/>
            <person name="Wang H."/>
            <person name="Abouelleil A."/>
            <person name="Bishop L."/>
            <person name="Davey E."/>
            <person name="Deng R."/>
            <person name="Deng X."/>
            <person name="Fan L."/>
            <person name="Fantoni G."/>
            <person name="Fitzgerald M."/>
            <person name="Gogineni E."/>
            <person name="Goldberg J.M."/>
            <person name="Handley G."/>
            <person name="Hu X."/>
            <person name="Huber C."/>
            <person name="Jiao X."/>
            <person name="Jones K."/>
            <person name="Levin J.Z."/>
            <person name="Liu Y."/>
            <person name="Macdonald P."/>
            <person name="Melnikov A."/>
            <person name="Raley C."/>
            <person name="Sassi M."/>
            <person name="Sherman B.T."/>
            <person name="Song X."/>
            <person name="Sykes S."/>
            <person name="Tran B."/>
            <person name="Walsh L."/>
            <person name="Xia Y."/>
            <person name="Yang J."/>
            <person name="Young S."/>
            <person name="Zeng Q."/>
            <person name="Zheng X."/>
            <person name="Stephens R."/>
            <person name="Nusbaum C."/>
            <person name="Birren B.W."/>
            <person name="Azadi P."/>
            <person name="Lempicki R.A."/>
            <person name="Cuomo C.A."/>
            <person name="Kovacs J.A."/>
        </authorList>
    </citation>
    <scope>NUCLEOTIDE SEQUENCE [LARGE SCALE GENOMIC DNA]</scope>
    <source>
        <strain evidence="4">RU7</strain>
    </source>
</reference>
<dbReference type="PANTHER" id="PTHR10219">
    <property type="entry name" value="GLYCOLIPID TRANSFER PROTEIN-RELATED"/>
    <property type="match status" value="1"/>
</dbReference>
<dbReference type="GO" id="GO:0016020">
    <property type="term" value="C:membrane"/>
    <property type="evidence" value="ECO:0007669"/>
    <property type="project" value="TreeGrafter"/>
</dbReference>
<dbReference type="VEuPathDB" id="FungiDB:T551_01527"/>
<proteinExistence type="predicted"/>
<evidence type="ECO:0000313" key="4">
    <source>
        <dbReference type="Proteomes" id="UP000053447"/>
    </source>
</evidence>
<dbReference type="eggNOG" id="KOG3221">
    <property type="taxonomic scope" value="Eukaryota"/>
</dbReference>
<sequence length="202" mass="23209">MSLSENQEFSSIVKKSFRDISVDSSGINASEFLLASESFLNIIDLLDANIFSIVKNDIKKNIKKIRDYIVEYPLQSETLESLVKNEAMQKKTVATEGLLWLIRSFAFTSCALHRSMENEKEELSTSFSKAYDETLKKHHSFLVRPIFSMAMKNCPRRDAFYSKICSDPIILRTSVNEWLSGLDEIIFSLQNFYENGQYSRGL</sequence>
<evidence type="ECO:0000313" key="3">
    <source>
        <dbReference type="EMBL" id="KTW30975.1"/>
    </source>
</evidence>
<dbReference type="PANTHER" id="PTHR10219:SF25">
    <property type="entry name" value="PLECKSTRIN HOMOLOGY DOMAIN-CONTAINING FAMILY A MEMBER 8"/>
    <property type="match status" value="1"/>
</dbReference>
<dbReference type="Proteomes" id="UP000053447">
    <property type="component" value="Unassembled WGS sequence"/>
</dbReference>
<dbReference type="GO" id="GO:1902388">
    <property type="term" value="F:ceramide 1-phosphate transfer activity"/>
    <property type="evidence" value="ECO:0007669"/>
    <property type="project" value="TreeGrafter"/>
</dbReference>
<dbReference type="AlphaFoldDB" id="A0A0W4ZRI5"/>
<name>A0A0W4ZRI5_PNEJ7</name>
<gene>
    <name evidence="3" type="ORF">T551_01527</name>
</gene>
<dbReference type="GeneID" id="28940045"/>
<dbReference type="GO" id="GO:0005829">
    <property type="term" value="C:cytosol"/>
    <property type="evidence" value="ECO:0007669"/>
    <property type="project" value="TreeGrafter"/>
</dbReference>
<evidence type="ECO:0000259" key="2">
    <source>
        <dbReference type="Pfam" id="PF08718"/>
    </source>
</evidence>
<organism evidence="3 4">
    <name type="scientific">Pneumocystis jirovecii (strain RU7)</name>
    <name type="common">Human pneumocystis pneumonia agent</name>
    <dbReference type="NCBI Taxonomy" id="1408657"/>
    <lineage>
        <taxon>Eukaryota</taxon>
        <taxon>Fungi</taxon>
        <taxon>Dikarya</taxon>
        <taxon>Ascomycota</taxon>
        <taxon>Taphrinomycotina</taxon>
        <taxon>Pneumocystomycetes</taxon>
        <taxon>Pneumocystaceae</taxon>
        <taxon>Pneumocystis</taxon>
    </lineage>
</organism>
<comment type="caution">
    <text evidence="3">The sequence shown here is derived from an EMBL/GenBank/DDBJ whole genome shotgun (WGS) entry which is preliminary data.</text>
</comment>
<dbReference type="EMBL" id="LFWA01000006">
    <property type="protein sequence ID" value="KTW30975.1"/>
    <property type="molecule type" value="Genomic_DNA"/>
</dbReference>
<dbReference type="SUPFAM" id="SSF110004">
    <property type="entry name" value="Glycolipid transfer protein, GLTP"/>
    <property type="match status" value="1"/>
</dbReference>
<dbReference type="FunFam" id="1.10.3520.10:FF:000001">
    <property type="entry name" value="Pleckstrin domain-containing family A member 8"/>
    <property type="match status" value="1"/>
</dbReference>
<accession>A0A0W4ZRI5</accession>
<dbReference type="Pfam" id="PF08718">
    <property type="entry name" value="GLTP"/>
    <property type="match status" value="1"/>
</dbReference>
<feature type="domain" description="Glycolipid transfer protein" evidence="2">
    <location>
        <begin position="27"/>
        <end position="165"/>
    </location>
</feature>
<protein>
    <recommendedName>
        <fullName evidence="2">Glycolipid transfer protein domain-containing protein</fullName>
    </recommendedName>
</protein>